<gene>
    <name evidence="2" type="ORF">CEXT_15181</name>
</gene>
<evidence type="ECO:0000313" key="3">
    <source>
        <dbReference type="Proteomes" id="UP001054945"/>
    </source>
</evidence>
<evidence type="ECO:0000313" key="2">
    <source>
        <dbReference type="EMBL" id="GIY86867.1"/>
    </source>
</evidence>
<accession>A0AAV4WWK4</accession>
<dbReference type="AlphaFoldDB" id="A0AAV4WWK4"/>
<reference evidence="2 3" key="1">
    <citation type="submission" date="2021-06" db="EMBL/GenBank/DDBJ databases">
        <title>Caerostris extrusa draft genome.</title>
        <authorList>
            <person name="Kono N."/>
            <person name="Arakawa K."/>
        </authorList>
    </citation>
    <scope>NUCLEOTIDE SEQUENCE [LARGE SCALE GENOMIC DNA]</scope>
</reference>
<proteinExistence type="predicted"/>
<dbReference type="Proteomes" id="UP001054945">
    <property type="component" value="Unassembled WGS sequence"/>
</dbReference>
<sequence length="77" mass="8718">MQVLSVISPMDHEATEELSSSAKSSVRNYTSAMDQGSNAIDQHCQMEQRTEKTDDIGNTCIWNARTEKYFLSDFLPQ</sequence>
<protein>
    <submittedName>
        <fullName evidence="2">Uncharacterized protein</fullName>
    </submittedName>
</protein>
<evidence type="ECO:0000256" key="1">
    <source>
        <dbReference type="SAM" id="MobiDB-lite"/>
    </source>
</evidence>
<feature type="region of interest" description="Disordered" evidence="1">
    <location>
        <begin position="1"/>
        <end position="22"/>
    </location>
</feature>
<comment type="caution">
    <text evidence="2">The sequence shown here is derived from an EMBL/GenBank/DDBJ whole genome shotgun (WGS) entry which is preliminary data.</text>
</comment>
<keyword evidence="3" id="KW-1185">Reference proteome</keyword>
<organism evidence="2 3">
    <name type="scientific">Caerostris extrusa</name>
    <name type="common">Bark spider</name>
    <name type="synonym">Caerostris bankana</name>
    <dbReference type="NCBI Taxonomy" id="172846"/>
    <lineage>
        <taxon>Eukaryota</taxon>
        <taxon>Metazoa</taxon>
        <taxon>Ecdysozoa</taxon>
        <taxon>Arthropoda</taxon>
        <taxon>Chelicerata</taxon>
        <taxon>Arachnida</taxon>
        <taxon>Araneae</taxon>
        <taxon>Araneomorphae</taxon>
        <taxon>Entelegynae</taxon>
        <taxon>Araneoidea</taxon>
        <taxon>Araneidae</taxon>
        <taxon>Caerostris</taxon>
    </lineage>
</organism>
<name>A0AAV4WWK4_CAEEX</name>
<dbReference type="EMBL" id="BPLR01016854">
    <property type="protein sequence ID" value="GIY86867.1"/>
    <property type="molecule type" value="Genomic_DNA"/>
</dbReference>